<dbReference type="eggNOG" id="COG3064">
    <property type="taxonomic scope" value="Bacteria"/>
</dbReference>
<proteinExistence type="predicted"/>
<dbReference type="InterPro" id="IPR056909">
    <property type="entry name" value="SU10_portal"/>
</dbReference>
<dbReference type="Pfam" id="PF23899">
    <property type="entry name" value="SU10_portal"/>
    <property type="match status" value="1"/>
</dbReference>
<dbReference type="Proteomes" id="UP000002574">
    <property type="component" value="Chromosome"/>
</dbReference>
<evidence type="ECO:0000313" key="1">
    <source>
        <dbReference type="EMBL" id="BAI69006.1"/>
    </source>
</evidence>
<reference evidence="1 2" key="1">
    <citation type="journal article" date="2010" name="J. Bacteriol.">
        <title>Complete genome sequence of the thermophilic, obligately chemolithoautotrophic hydrogen-oxidizing bacterium Hydrogenobacter thermophilus TK-6.</title>
        <authorList>
            <person name="Arai H."/>
            <person name="Kanbe H."/>
            <person name="Ishii M."/>
            <person name="Igarashi Y."/>
        </authorList>
    </citation>
    <scope>NUCLEOTIDE SEQUENCE [LARGE SCALE GENOMIC DNA]</scope>
    <source>
        <strain evidence="2">DSM 6534 / IAM 12695 / TK-6 [Tokyo]</strain>
    </source>
</reference>
<dbReference type="EMBL" id="AP011112">
    <property type="protein sequence ID" value="BAI69006.1"/>
    <property type="molecule type" value="Genomic_DNA"/>
</dbReference>
<keyword evidence="2" id="KW-1185">Reference proteome</keyword>
<dbReference type="STRING" id="608538.HTH_0544"/>
<sequence length="618" mass="70045">MKIKDEEKILSYVLADIQNAENFYQQVIEPKLIERYQLYNADPEYYAQKFPKLFQRSKITLTDIADTIEWAMPSLMRIFFGGEDVVSIVGRQAEDVKKADILQELINFQIQNQNQGFLIFYKWFKDALIGGLGVVKCYWEREYETQKKEIVLGWDELQLAQHDPTAVVESAQDLGNGIYRVALKISRLSKNQPCLENVPATEFIFHPSTLSVKDSPFVAHRKVVTVDYLKRKEKEGIYKNVDKVIESASSDDLRYTQMADYYLKPYKKYAVSESDQDLARRKVLLYECYTKYDINNDGLLEDVIITVGNNTILRIQENIYGRPPFFVLAPILEPYQLWGKSFADVLKDIQDLKTALVNQIIVNVGMNNDYKIAINDTLVNVQDIVNDKPVIRMKAGADIRQAIMPLPTQPLAPWSFNFLEYIEGTKENRTGITRYNQGLDGRSLNKTASGISMIMQAANQRLELIARIFAETGIKDLFSFLVYLNQQFIDQKTVIRLTNKSLPIAPDDLSGEFDVVISAGIGVGTKQTNMANLQLLLQLYPKLLQLGIATPKNVYNLVKKLIEEMGYKNVDDFLQDPEQAQMKMMMGGLNGGITGEIGIPQGGIPQGVNSSAGEGLPQ</sequence>
<gene>
    <name evidence="1" type="ordered locus">HTH_0544</name>
</gene>
<organism evidence="1 2">
    <name type="scientific">Hydrogenobacter thermophilus (strain DSM 6534 / IAM 12695 / TK-6)</name>
    <dbReference type="NCBI Taxonomy" id="608538"/>
    <lineage>
        <taxon>Bacteria</taxon>
        <taxon>Pseudomonadati</taxon>
        <taxon>Aquificota</taxon>
        <taxon>Aquificia</taxon>
        <taxon>Aquificales</taxon>
        <taxon>Aquificaceae</taxon>
        <taxon>Hydrogenobacter</taxon>
    </lineage>
</organism>
<protein>
    <submittedName>
        <fullName evidence="1">Putative portal protein</fullName>
    </submittedName>
</protein>
<evidence type="ECO:0000313" key="2">
    <source>
        <dbReference type="Proteomes" id="UP000002574"/>
    </source>
</evidence>
<dbReference type="RefSeq" id="WP_012963188.1">
    <property type="nucleotide sequence ID" value="NC_013799.1"/>
</dbReference>
<name>D3DGQ4_HYDTT</name>
<dbReference type="KEGG" id="hth:HTH_0544"/>
<accession>D3DGQ4</accession>
<dbReference type="AlphaFoldDB" id="D3DGQ4"/>